<dbReference type="PROSITE" id="PS50093">
    <property type="entry name" value="PKD"/>
    <property type="match status" value="7"/>
</dbReference>
<evidence type="ECO:0000256" key="2">
    <source>
        <dbReference type="ARBA" id="ARBA00022692"/>
    </source>
</evidence>
<evidence type="ECO:0000256" key="3">
    <source>
        <dbReference type="ARBA" id="ARBA00022729"/>
    </source>
</evidence>
<dbReference type="SUPFAM" id="SSF50998">
    <property type="entry name" value="Quinoprotein alcohol dehydrogenase-like"/>
    <property type="match status" value="1"/>
</dbReference>
<evidence type="ECO:0000259" key="8">
    <source>
        <dbReference type="PROSITE" id="PS50093"/>
    </source>
</evidence>
<dbReference type="Pfam" id="PF13385">
    <property type="entry name" value="Laminin_G_3"/>
    <property type="match status" value="2"/>
</dbReference>
<keyword evidence="4" id="KW-0677">Repeat</keyword>
<keyword evidence="3" id="KW-0732">Signal</keyword>
<evidence type="ECO:0000313" key="9">
    <source>
        <dbReference type="EMBL" id="AUZ88736.1"/>
    </source>
</evidence>
<dbReference type="InterPro" id="IPR013783">
    <property type="entry name" value="Ig-like_fold"/>
</dbReference>
<dbReference type="InterPro" id="IPR011047">
    <property type="entry name" value="Quinoprotein_ADH-like_sf"/>
</dbReference>
<dbReference type="RefSeq" id="WP_208739921.1">
    <property type="nucleotide sequence ID" value="NZ_CP024915.1"/>
</dbReference>
<sequence>MSEPTTTRPSSSRPWLVSRLARAIATISVTVVLAASFSAAPALAEEPAGAATPASLPATVSADLLVAPQINGVVWSTAVDGNTAYAVGSFTRARPAGVPAGGAGEVVRNNAMAFNIDTGAILSWNPNLNAQARVIELTSDRRQLFVGGDFTTVSGQARSKIASFTTATGALDATFRSSASGSVYGIAVTADRVFFGGSFATAGGSARSNVAAVARTTGALLPWAPAANGMVQSIVAAQDNSRIVLGGRFQELNGARTIGIGAVDGVSGASQAWSSTPIPAAAGTSSSWVTQMILRDGVVYAGANGDGGHWFDGRFAADFATGDLVWLDNCYGSTSDVSVMGEIMYFVSHAHDCASVGSFPEENPTIWRRLMGNTIYATGTDQAPPGSNSSYSGQPVPTQLHWYPSINTGFYTNQFQGGWAMDNNGTKIVVGGEFTTVNGVAQQGLAVFGSKAVAPNKVRPEYTTALKPTAVSLEAGAVRVAWPTTWDYDDEKLTYELLRDNSLTAITTITEASSWWKVKTLGFFDTTRTAGATHTYRVRVKDAAGNEYIGPRSDPVTVGTGTRSAYADLIAKDGASAYFPLNEQSGSSFVDNIGFNDAVAGTGLTRGVDGSMPSTTATRFDGTAGAFGATRTVEAGPNTFTVEAWVRTESTTGGKIIGFGNAKTGDSGSYDRHVYMSNDGRITFGVYNGATSTLRTAGAYNDGKWHLITASMGADGMTLYVDGLREAARADVTAGQAYKGQWRIGGDTVNGWPNAPSSSRFAGDIDEVALYPAVLDRRVVLDHFTASGRTAAVPAPATDAYGKAVDADDPALFWRLDDSGSGNAVDSSTSRTDGLVSGNVTREAAGVVKGVATKAFAFDGTSGMTAATKSEANPRVYSMEAWFRTDTSRGGKIIGFGNADTGLSGSYDRHVYMEDSGKLIFGTYTGQTNTIQTPLAYNDDTWHHVVASQSPQGMKLYVDGALVGTNPQTGAQSYTGYWRIGGDRTWGSSSAFFEGSIDEVAVYSRELTQERVKAHYDIVVPANQLPVSAFTSEVDDLNVVLDGGGSTDPDGTITGWTWSFGDGTTAEGARVQHAYPKAGAYEVSLTVTDNRGGKATTTRTVSASAPNALPVADVQATQAGLSVGFDASGSTDADGSIASYSWDFGDGATAEGAAATHLFGRDGTYPVTLVVVDDRGGRTSLERQVEVSNAVPTATFEGTSSGLDARFDGTGSTDVDGTVRSYSWDFGDGSTGSGAVADHRYAAAGSYDVTLTVTDDKGGTGGFASTIDVTRTNQSPTAGFQVTAADLLVQVDGSEAADTDGTITAYAWTFGDGATATGRTAQHGYASAGSYDVTLTVTDSDGASATVTRTVTVQVAPPASPTASFTARTDDLTATFSGAGSSSPNGAVTTYAWSFGDGTTATGVSPSHAYRAAGTYEVVLTVTDVRGATASTTQTVSVSPQLVAAFEATTQGRLLSADAGTSGGTVVAHAWDFGDGTTAAGATAGHRYTEDGTFVVVLTVTDAAGRTASTSRTVTVANSLPTSSFTPAVSGLDLSVDGTASKDLESPALTYSWAFGDGTTASGRTATHTYAAAGTYTVALVVRDEDGGETRSEQRLLVEKAVTEPRILAGDAFSRILASGWGSADTGGAYSYSGTLSNFSVANGKGQLRMGSAGAGPSAYLNSVSSTDTEVRASISVDKAATGGGVHQSFLLRDVTGAGAYTAKLQFQPNGSVTAFLLRKDTILVNQTVISSLNYAPGKELMVRAQAVGTAPTVIRMKVWAAGTAEPASWQLSTSDTAVDFQKAGRIGFTSYLSGSATNAPVVVRYDDLWVGEARQ</sequence>
<feature type="domain" description="PKD" evidence="8">
    <location>
        <begin position="1546"/>
        <end position="1599"/>
    </location>
</feature>
<reference evidence="9 10" key="1">
    <citation type="submission" date="2017-11" db="EMBL/GenBank/DDBJ databases">
        <title>Draft genome of Arthrobacter agilis strain UMCV2, a plant growth-promoting rhizobacterium and biocontrol capacity of phytopathogenic fungi.</title>
        <authorList>
            <person name="Martinez-Camara R."/>
            <person name="Santoyo G."/>
            <person name="Moreno-Hagelsieb G."/>
            <person name="Valencia-Cantero E."/>
        </authorList>
    </citation>
    <scope>NUCLEOTIDE SEQUENCE [LARGE SCALE GENOMIC DNA]</scope>
    <source>
        <strain evidence="9 10">UMCV2</strain>
    </source>
</reference>
<keyword evidence="5" id="KW-1133">Transmembrane helix</keyword>
<keyword evidence="6" id="KW-0472">Membrane</keyword>
<feature type="domain" description="PKD" evidence="8">
    <location>
        <begin position="1301"/>
        <end position="1360"/>
    </location>
</feature>
<comment type="subcellular location">
    <subcellularLocation>
        <location evidence="1">Membrane</location>
        <topology evidence="1">Multi-pass membrane protein</topology>
    </subcellularLocation>
</comment>
<dbReference type="InterPro" id="IPR006558">
    <property type="entry name" value="LamG-like"/>
</dbReference>
<evidence type="ECO:0000256" key="1">
    <source>
        <dbReference type="ARBA" id="ARBA00004141"/>
    </source>
</evidence>
<name>A0A2L0UHL6_9MICC</name>
<evidence type="ECO:0000256" key="4">
    <source>
        <dbReference type="ARBA" id="ARBA00022737"/>
    </source>
</evidence>
<feature type="domain" description="PKD" evidence="8">
    <location>
        <begin position="1357"/>
        <end position="1445"/>
    </location>
</feature>
<evidence type="ECO:0000313" key="10">
    <source>
        <dbReference type="Proteomes" id="UP000239187"/>
    </source>
</evidence>
<dbReference type="SUPFAM" id="SSF49299">
    <property type="entry name" value="PKD domain"/>
    <property type="match status" value="7"/>
</dbReference>
<dbReference type="GO" id="GO:0006816">
    <property type="term" value="P:calcium ion transport"/>
    <property type="evidence" value="ECO:0007669"/>
    <property type="project" value="TreeGrafter"/>
</dbReference>
<dbReference type="InterPro" id="IPR001791">
    <property type="entry name" value="Laminin_G"/>
</dbReference>
<dbReference type="PANTHER" id="PTHR46730:SF1">
    <property type="entry name" value="PLAT DOMAIN-CONTAINING PROTEIN"/>
    <property type="match status" value="1"/>
</dbReference>
<dbReference type="GO" id="GO:0005261">
    <property type="term" value="F:monoatomic cation channel activity"/>
    <property type="evidence" value="ECO:0007669"/>
    <property type="project" value="TreeGrafter"/>
</dbReference>
<dbReference type="SUPFAM" id="SSF49899">
    <property type="entry name" value="Concanavalin A-like lectins/glucanases"/>
    <property type="match status" value="2"/>
</dbReference>
<feature type="domain" description="PKD" evidence="8">
    <location>
        <begin position="1106"/>
        <end position="1187"/>
    </location>
</feature>
<evidence type="ECO:0000256" key="7">
    <source>
        <dbReference type="ARBA" id="ARBA00023157"/>
    </source>
</evidence>
<feature type="domain" description="PKD" evidence="8">
    <location>
        <begin position="1022"/>
        <end position="1106"/>
    </location>
</feature>
<dbReference type="SMART" id="SM00560">
    <property type="entry name" value="LamGL"/>
    <property type="match status" value="2"/>
</dbReference>
<dbReference type="Proteomes" id="UP000239187">
    <property type="component" value="Chromosome"/>
</dbReference>
<dbReference type="Pfam" id="PF18911">
    <property type="entry name" value="PKD_4"/>
    <property type="match status" value="7"/>
</dbReference>
<dbReference type="InterPro" id="IPR035986">
    <property type="entry name" value="PKD_dom_sf"/>
</dbReference>
<dbReference type="InterPro" id="IPR013320">
    <property type="entry name" value="ConA-like_dom_sf"/>
</dbReference>
<dbReference type="CDD" id="cd00146">
    <property type="entry name" value="PKD"/>
    <property type="match status" value="7"/>
</dbReference>
<dbReference type="GO" id="GO:0005975">
    <property type="term" value="P:carbohydrate metabolic process"/>
    <property type="evidence" value="ECO:0007669"/>
    <property type="project" value="UniProtKB-ARBA"/>
</dbReference>
<dbReference type="GO" id="GO:0005886">
    <property type="term" value="C:plasma membrane"/>
    <property type="evidence" value="ECO:0007669"/>
    <property type="project" value="TreeGrafter"/>
</dbReference>
<dbReference type="PANTHER" id="PTHR46730">
    <property type="entry name" value="POLYCYSTIN-1"/>
    <property type="match status" value="1"/>
</dbReference>
<dbReference type="SMART" id="SM00282">
    <property type="entry name" value="LamG"/>
    <property type="match status" value="2"/>
</dbReference>
<dbReference type="Gene3D" id="2.60.120.200">
    <property type="match status" value="2"/>
</dbReference>
<feature type="domain" description="PKD" evidence="8">
    <location>
        <begin position="1221"/>
        <end position="1270"/>
    </location>
</feature>
<evidence type="ECO:0000256" key="6">
    <source>
        <dbReference type="ARBA" id="ARBA00023136"/>
    </source>
</evidence>
<organism evidence="9 10">
    <name type="scientific">Arthrobacter agilis</name>
    <dbReference type="NCBI Taxonomy" id="37921"/>
    <lineage>
        <taxon>Bacteria</taxon>
        <taxon>Bacillati</taxon>
        <taxon>Actinomycetota</taxon>
        <taxon>Actinomycetes</taxon>
        <taxon>Micrococcales</taxon>
        <taxon>Micrococcaceae</taxon>
        <taxon>Arthrobacter</taxon>
    </lineage>
</organism>
<keyword evidence="7" id="KW-1015">Disulfide bond</keyword>
<evidence type="ECO:0000256" key="5">
    <source>
        <dbReference type="ARBA" id="ARBA00022989"/>
    </source>
</evidence>
<protein>
    <submittedName>
        <fullName evidence="9">Cell surface protein</fullName>
    </submittedName>
</protein>
<dbReference type="Gene3D" id="2.60.40.10">
    <property type="entry name" value="Immunoglobulins"/>
    <property type="match status" value="7"/>
</dbReference>
<keyword evidence="2" id="KW-0812">Transmembrane</keyword>
<dbReference type="InterPro" id="IPR022409">
    <property type="entry name" value="PKD/Chitinase_dom"/>
</dbReference>
<gene>
    <name evidence="9" type="ORF">CVO76_14600</name>
</gene>
<proteinExistence type="predicted"/>
<accession>A0A2L0UHL6</accession>
<feature type="domain" description="PKD" evidence="8">
    <location>
        <begin position="1462"/>
        <end position="1516"/>
    </location>
</feature>
<dbReference type="SMART" id="SM00089">
    <property type="entry name" value="PKD"/>
    <property type="match status" value="7"/>
</dbReference>
<dbReference type="InterPro" id="IPR000601">
    <property type="entry name" value="PKD_dom"/>
</dbReference>
<dbReference type="EMBL" id="CP024915">
    <property type="protein sequence ID" value="AUZ88736.1"/>
    <property type="molecule type" value="Genomic_DNA"/>
</dbReference>